<dbReference type="AlphaFoldDB" id="A0A453F1B4"/>
<reference evidence="1" key="3">
    <citation type="journal article" date="2017" name="Nature">
        <title>Genome sequence of the progenitor of the wheat D genome Aegilops tauschii.</title>
        <authorList>
            <person name="Luo M.C."/>
            <person name="Gu Y.Q."/>
            <person name="Puiu D."/>
            <person name="Wang H."/>
            <person name="Twardziok S.O."/>
            <person name="Deal K.R."/>
            <person name="Huo N."/>
            <person name="Zhu T."/>
            <person name="Wang L."/>
            <person name="Wang Y."/>
            <person name="McGuire P.E."/>
            <person name="Liu S."/>
            <person name="Long H."/>
            <person name="Ramasamy R.K."/>
            <person name="Rodriguez J.C."/>
            <person name="Van S.L."/>
            <person name="Yuan L."/>
            <person name="Wang Z."/>
            <person name="Xia Z."/>
            <person name="Xiao L."/>
            <person name="Anderson O.D."/>
            <person name="Ouyang S."/>
            <person name="Liang Y."/>
            <person name="Zimin A.V."/>
            <person name="Pertea G."/>
            <person name="Qi P."/>
            <person name="Bennetzen J.L."/>
            <person name="Dai X."/>
            <person name="Dawson M.W."/>
            <person name="Muller H.G."/>
            <person name="Kugler K."/>
            <person name="Rivarola-Duarte L."/>
            <person name="Spannagl M."/>
            <person name="Mayer K.F.X."/>
            <person name="Lu F.H."/>
            <person name="Bevan M.W."/>
            <person name="Leroy P."/>
            <person name="Li P."/>
            <person name="You F.M."/>
            <person name="Sun Q."/>
            <person name="Liu Z."/>
            <person name="Lyons E."/>
            <person name="Wicker T."/>
            <person name="Salzberg S.L."/>
            <person name="Devos K.M."/>
            <person name="Dvorak J."/>
        </authorList>
    </citation>
    <scope>NUCLEOTIDE SEQUENCE [LARGE SCALE GENOMIC DNA]</scope>
    <source>
        <strain evidence="1">cv. AL8/78</strain>
    </source>
</reference>
<evidence type="ECO:0000313" key="1">
    <source>
        <dbReference type="EnsemblPlants" id="AET3Gv20539300.14"/>
    </source>
</evidence>
<reference evidence="2" key="2">
    <citation type="journal article" date="2017" name="Nat. Plants">
        <title>The Aegilops tauschii genome reveals multiple impacts of transposons.</title>
        <authorList>
            <person name="Zhao G."/>
            <person name="Zou C."/>
            <person name="Li K."/>
            <person name="Wang K."/>
            <person name="Li T."/>
            <person name="Gao L."/>
            <person name="Zhang X."/>
            <person name="Wang H."/>
            <person name="Yang Z."/>
            <person name="Liu X."/>
            <person name="Jiang W."/>
            <person name="Mao L."/>
            <person name="Kong X."/>
            <person name="Jiao Y."/>
            <person name="Jia J."/>
        </authorList>
    </citation>
    <scope>NUCLEOTIDE SEQUENCE [LARGE SCALE GENOMIC DNA]</scope>
    <source>
        <strain evidence="2">cv. AL8/78</strain>
    </source>
</reference>
<organism evidence="1 2">
    <name type="scientific">Aegilops tauschii subsp. strangulata</name>
    <name type="common">Goatgrass</name>
    <dbReference type="NCBI Taxonomy" id="200361"/>
    <lineage>
        <taxon>Eukaryota</taxon>
        <taxon>Viridiplantae</taxon>
        <taxon>Streptophyta</taxon>
        <taxon>Embryophyta</taxon>
        <taxon>Tracheophyta</taxon>
        <taxon>Spermatophyta</taxon>
        <taxon>Magnoliopsida</taxon>
        <taxon>Liliopsida</taxon>
        <taxon>Poales</taxon>
        <taxon>Poaceae</taxon>
        <taxon>BOP clade</taxon>
        <taxon>Pooideae</taxon>
        <taxon>Triticodae</taxon>
        <taxon>Triticeae</taxon>
        <taxon>Triticinae</taxon>
        <taxon>Aegilops</taxon>
    </lineage>
</organism>
<evidence type="ECO:0000313" key="2">
    <source>
        <dbReference type="Proteomes" id="UP000015105"/>
    </source>
</evidence>
<dbReference type="Proteomes" id="UP000015105">
    <property type="component" value="Chromosome 3D"/>
</dbReference>
<dbReference type="EnsemblPlants" id="AET3Gv20539300.14">
    <property type="protein sequence ID" value="AET3Gv20539300.14"/>
    <property type="gene ID" value="AET3Gv20539300"/>
</dbReference>
<accession>A0A453F1B4</accession>
<dbReference type="Gramene" id="AET3Gv20539300.12">
    <property type="protein sequence ID" value="AET3Gv20539300.12"/>
    <property type="gene ID" value="AET3Gv20539300"/>
</dbReference>
<reference evidence="1" key="4">
    <citation type="submission" date="2019-03" db="UniProtKB">
        <authorList>
            <consortium name="EnsemblPlants"/>
        </authorList>
    </citation>
    <scope>IDENTIFICATION</scope>
</reference>
<reference evidence="1" key="5">
    <citation type="journal article" date="2021" name="G3 (Bethesda)">
        <title>Aegilops tauschii genome assembly Aet v5.0 features greater sequence contiguity and improved annotation.</title>
        <authorList>
            <person name="Wang L."/>
            <person name="Zhu T."/>
            <person name="Rodriguez J.C."/>
            <person name="Deal K.R."/>
            <person name="Dubcovsky J."/>
            <person name="McGuire P.E."/>
            <person name="Lux T."/>
            <person name="Spannagl M."/>
            <person name="Mayer K.F.X."/>
            <person name="Baldrich P."/>
            <person name="Meyers B.C."/>
            <person name="Huo N."/>
            <person name="Gu Y.Q."/>
            <person name="Zhou H."/>
            <person name="Devos K.M."/>
            <person name="Bennetzen J.L."/>
            <person name="Unver T."/>
            <person name="Budak H."/>
            <person name="Gulick P.J."/>
            <person name="Galiba G."/>
            <person name="Kalapos B."/>
            <person name="Nelson D.R."/>
            <person name="Li P."/>
            <person name="You F.M."/>
            <person name="Luo M.C."/>
            <person name="Dvorak J."/>
        </authorList>
    </citation>
    <scope>NUCLEOTIDE SEQUENCE [LARGE SCALE GENOMIC DNA]</scope>
    <source>
        <strain evidence="1">cv. AL8/78</strain>
    </source>
</reference>
<protein>
    <submittedName>
        <fullName evidence="1">Uncharacterized protein</fullName>
    </submittedName>
</protein>
<dbReference type="Gramene" id="AET3Gv20539300.14">
    <property type="protein sequence ID" value="AET3Gv20539300.14"/>
    <property type="gene ID" value="AET3Gv20539300"/>
</dbReference>
<reference evidence="2" key="1">
    <citation type="journal article" date="2014" name="Science">
        <title>Ancient hybridizations among the ancestral genomes of bread wheat.</title>
        <authorList>
            <consortium name="International Wheat Genome Sequencing Consortium,"/>
            <person name="Marcussen T."/>
            <person name="Sandve S.R."/>
            <person name="Heier L."/>
            <person name="Spannagl M."/>
            <person name="Pfeifer M."/>
            <person name="Jakobsen K.S."/>
            <person name="Wulff B.B."/>
            <person name="Steuernagel B."/>
            <person name="Mayer K.F."/>
            <person name="Olsen O.A."/>
        </authorList>
    </citation>
    <scope>NUCLEOTIDE SEQUENCE [LARGE SCALE GENOMIC DNA]</scope>
    <source>
        <strain evidence="2">cv. AL8/78</strain>
    </source>
</reference>
<proteinExistence type="predicted"/>
<sequence length="64" mass="7370">MAPEILVKILYFQSFGPVLNCVLNSTLHTLFLEFQTSVKLRFKLKILDIYSVIVFLPVQCRIAP</sequence>
<name>A0A453F1B4_AEGTS</name>
<keyword evidence="2" id="KW-1185">Reference proteome</keyword>
<dbReference type="EnsemblPlants" id="AET3Gv20539300.12">
    <property type="protein sequence ID" value="AET3Gv20539300.12"/>
    <property type="gene ID" value="AET3Gv20539300"/>
</dbReference>